<evidence type="ECO:0000313" key="7">
    <source>
        <dbReference type="EMBL" id="KAF0908488.1"/>
    </source>
</evidence>
<sequence length="192" mass="21884">YCKYMEPYGPGILPAAQIIYPCMQVAAVLCQKADIWLFSMDKRDIIMLTRDYCEDTNRGNKPTIFLHSALPNLLEDPEFQNSRHPGRTIFMLDEEKEGNGSNRTYSSMKELIVLYESGDLDSFDVKLALRKVINDILELVGEFFHSNKEAQAQIVPHRVEIGADVVKIQMQNEEMSGHLLSVTPSVIEYKPL</sequence>
<name>A0A6G1D6Z2_9ORYZ</name>
<comment type="caution">
    <text evidence="7">The sequence shown here is derived from an EMBL/GenBank/DDBJ whole genome shotgun (WGS) entry which is preliminary data.</text>
</comment>
<dbReference type="PANTHER" id="PTHR46264">
    <property type="entry name" value="TYROSINE-TRNA LIGASE"/>
    <property type="match status" value="1"/>
</dbReference>
<dbReference type="InterPro" id="IPR050489">
    <property type="entry name" value="Tyr-tRNA_synthase"/>
</dbReference>
<dbReference type="SUPFAM" id="SSF52374">
    <property type="entry name" value="Nucleotidylyl transferase"/>
    <property type="match status" value="1"/>
</dbReference>
<feature type="non-terminal residue" evidence="7">
    <location>
        <position position="1"/>
    </location>
</feature>
<dbReference type="InterPro" id="IPR014729">
    <property type="entry name" value="Rossmann-like_a/b/a_fold"/>
</dbReference>
<gene>
    <name evidence="7" type="ORF">E2562_025450</name>
</gene>
<keyword evidence="5 6" id="KW-0030">Aminoacyl-tRNA synthetase</keyword>
<dbReference type="Pfam" id="PF00579">
    <property type="entry name" value="tRNA-synt_1b"/>
    <property type="match status" value="1"/>
</dbReference>
<protein>
    <submittedName>
        <fullName evidence="7">Uncharacterized protein</fullName>
    </submittedName>
</protein>
<dbReference type="Proteomes" id="UP000479710">
    <property type="component" value="Unassembled WGS sequence"/>
</dbReference>
<keyword evidence="4 6" id="KW-0648">Protein biosynthesis</keyword>
<comment type="similarity">
    <text evidence="6">Belongs to the class-I aminoacyl-tRNA synthetase family.</text>
</comment>
<evidence type="ECO:0000256" key="4">
    <source>
        <dbReference type="ARBA" id="ARBA00022917"/>
    </source>
</evidence>
<evidence type="ECO:0000256" key="6">
    <source>
        <dbReference type="RuleBase" id="RU363036"/>
    </source>
</evidence>
<keyword evidence="3 6" id="KW-0067">ATP-binding</keyword>
<dbReference type="GO" id="GO:0005524">
    <property type="term" value="F:ATP binding"/>
    <property type="evidence" value="ECO:0007669"/>
    <property type="project" value="UniProtKB-KW"/>
</dbReference>
<dbReference type="GO" id="GO:0006437">
    <property type="term" value="P:tyrosyl-tRNA aminoacylation"/>
    <property type="evidence" value="ECO:0007669"/>
    <property type="project" value="TreeGrafter"/>
</dbReference>
<evidence type="ECO:0000256" key="3">
    <source>
        <dbReference type="ARBA" id="ARBA00022840"/>
    </source>
</evidence>
<proteinExistence type="inferred from homology"/>
<dbReference type="Gene3D" id="3.40.50.620">
    <property type="entry name" value="HUPs"/>
    <property type="match status" value="2"/>
</dbReference>
<dbReference type="GO" id="GO:0005737">
    <property type="term" value="C:cytoplasm"/>
    <property type="evidence" value="ECO:0007669"/>
    <property type="project" value="TreeGrafter"/>
</dbReference>
<dbReference type="OrthoDB" id="647133at2759"/>
<keyword evidence="2 6" id="KW-0547">Nucleotide-binding</keyword>
<evidence type="ECO:0000313" key="8">
    <source>
        <dbReference type="Proteomes" id="UP000479710"/>
    </source>
</evidence>
<evidence type="ECO:0000256" key="2">
    <source>
        <dbReference type="ARBA" id="ARBA00022741"/>
    </source>
</evidence>
<accession>A0A6G1D6Z2</accession>
<keyword evidence="8" id="KW-1185">Reference proteome</keyword>
<reference evidence="7 8" key="1">
    <citation type="submission" date="2019-11" db="EMBL/GenBank/DDBJ databases">
        <title>Whole genome sequence of Oryza granulata.</title>
        <authorList>
            <person name="Li W."/>
        </authorList>
    </citation>
    <scope>NUCLEOTIDE SEQUENCE [LARGE SCALE GENOMIC DNA]</scope>
    <source>
        <strain evidence="8">cv. Menghai</strain>
        <tissue evidence="7">Leaf</tissue>
    </source>
</reference>
<evidence type="ECO:0000256" key="5">
    <source>
        <dbReference type="ARBA" id="ARBA00023146"/>
    </source>
</evidence>
<dbReference type="InterPro" id="IPR002305">
    <property type="entry name" value="aa-tRNA-synth_Ic"/>
</dbReference>
<dbReference type="EMBL" id="SPHZ02000007">
    <property type="protein sequence ID" value="KAF0908488.1"/>
    <property type="molecule type" value="Genomic_DNA"/>
</dbReference>
<dbReference type="AlphaFoldDB" id="A0A6G1D6Z2"/>
<organism evidence="7 8">
    <name type="scientific">Oryza meyeriana var. granulata</name>
    <dbReference type="NCBI Taxonomy" id="110450"/>
    <lineage>
        <taxon>Eukaryota</taxon>
        <taxon>Viridiplantae</taxon>
        <taxon>Streptophyta</taxon>
        <taxon>Embryophyta</taxon>
        <taxon>Tracheophyta</taxon>
        <taxon>Spermatophyta</taxon>
        <taxon>Magnoliopsida</taxon>
        <taxon>Liliopsida</taxon>
        <taxon>Poales</taxon>
        <taxon>Poaceae</taxon>
        <taxon>BOP clade</taxon>
        <taxon>Oryzoideae</taxon>
        <taxon>Oryzeae</taxon>
        <taxon>Oryzinae</taxon>
        <taxon>Oryza</taxon>
        <taxon>Oryza meyeriana</taxon>
    </lineage>
</organism>
<evidence type="ECO:0000256" key="1">
    <source>
        <dbReference type="ARBA" id="ARBA00022598"/>
    </source>
</evidence>
<dbReference type="PANTHER" id="PTHR46264:SF5">
    <property type="entry name" value="TYROSINE--TRNA LIGASE"/>
    <property type="match status" value="1"/>
</dbReference>
<dbReference type="GO" id="GO:0004831">
    <property type="term" value="F:tyrosine-tRNA ligase activity"/>
    <property type="evidence" value="ECO:0007669"/>
    <property type="project" value="TreeGrafter"/>
</dbReference>
<keyword evidence="1 6" id="KW-0436">Ligase</keyword>